<evidence type="ECO:0000313" key="9">
    <source>
        <dbReference type="Proteomes" id="UP000230069"/>
    </source>
</evidence>
<keyword evidence="9" id="KW-1185">Reference proteome</keyword>
<evidence type="ECO:0000256" key="5">
    <source>
        <dbReference type="ARBA" id="ARBA00023242"/>
    </source>
</evidence>
<dbReference type="GO" id="GO:0031369">
    <property type="term" value="F:translation initiation factor binding"/>
    <property type="evidence" value="ECO:0007669"/>
    <property type="project" value="TreeGrafter"/>
</dbReference>
<dbReference type="InParanoid" id="A0A2G5CC85"/>
<evidence type="ECO:0000256" key="6">
    <source>
        <dbReference type="RuleBase" id="RU369086"/>
    </source>
</evidence>
<dbReference type="GO" id="GO:0006367">
    <property type="term" value="P:transcription initiation at RNA polymerase II promoter"/>
    <property type="evidence" value="ECO:0007669"/>
    <property type="project" value="TreeGrafter"/>
</dbReference>
<dbReference type="SUPFAM" id="SSF88798">
    <property type="entry name" value="N-terminal, heterodimerisation domain of RBP7 (RpoE)"/>
    <property type="match status" value="1"/>
</dbReference>
<dbReference type="Gene3D" id="3.30.1490.120">
    <property type="entry name" value="RNA polymerase Rpb7-like, N-terminal domain"/>
    <property type="match status" value="1"/>
</dbReference>
<dbReference type="InterPro" id="IPR036898">
    <property type="entry name" value="RNA_pol_Rpb7-like_N_sf"/>
</dbReference>
<sequence length="213" mass="23670">MGCFKFRLYAVCRTDPISKKPEYFVNIRSAKTIFSPMVLTRNMQLHPRSIGPNVRENLIAKLIKDVQGTCNHGYSVVAIAGVDDIGEGKIPDDGSGFVAYPVKYQCKVFEPDEGEIMDVMVTMVNKMGFFAQDENRLCKIFVSNHLMPDDMEFQSGNIPYYLSSDGSVKIQEDTLVRLKIVGSRVDATEIFCVGSLRGDFLGVINDAGACRGF</sequence>
<evidence type="ECO:0000256" key="4">
    <source>
        <dbReference type="ARBA" id="ARBA00023163"/>
    </source>
</evidence>
<dbReference type="GO" id="GO:0005665">
    <property type="term" value="C:RNA polymerase II, core complex"/>
    <property type="evidence" value="ECO:0007669"/>
    <property type="project" value="TreeGrafter"/>
</dbReference>
<evidence type="ECO:0000256" key="2">
    <source>
        <dbReference type="ARBA" id="ARBA00009307"/>
    </source>
</evidence>
<accession>A0A2G5CC85</accession>
<dbReference type="Gene3D" id="2.40.50.140">
    <property type="entry name" value="Nucleic acid-binding proteins"/>
    <property type="match status" value="1"/>
</dbReference>
<keyword evidence="4 6" id="KW-0804">Transcription</keyword>
<gene>
    <name evidence="8" type="ORF">AQUCO_06500016v1</name>
</gene>
<feature type="domain" description="RNA polymerase Rpb7-like N-terminal" evidence="7">
    <location>
        <begin position="41"/>
        <end position="94"/>
    </location>
</feature>
<dbReference type="AlphaFoldDB" id="A0A2G5CC85"/>
<dbReference type="SUPFAM" id="SSF50249">
    <property type="entry name" value="Nucleic acid-binding proteins"/>
    <property type="match status" value="1"/>
</dbReference>
<evidence type="ECO:0000256" key="1">
    <source>
        <dbReference type="ARBA" id="ARBA00004123"/>
    </source>
</evidence>
<keyword evidence="5 6" id="KW-0539">Nucleus</keyword>
<dbReference type="PANTHER" id="PTHR12709">
    <property type="entry name" value="DNA-DIRECTED RNA POLYMERASE II, III"/>
    <property type="match status" value="1"/>
</dbReference>
<evidence type="ECO:0000256" key="3">
    <source>
        <dbReference type="ARBA" id="ARBA00022478"/>
    </source>
</evidence>
<reference evidence="8 9" key="1">
    <citation type="submission" date="2017-09" db="EMBL/GenBank/DDBJ databases">
        <title>WGS assembly of Aquilegia coerulea Goldsmith.</title>
        <authorList>
            <person name="Hodges S."/>
            <person name="Kramer E."/>
            <person name="Nordborg M."/>
            <person name="Tomkins J."/>
            <person name="Borevitz J."/>
            <person name="Derieg N."/>
            <person name="Yan J."/>
            <person name="Mihaltcheva S."/>
            <person name="Hayes R.D."/>
            <person name="Rokhsar D."/>
        </authorList>
    </citation>
    <scope>NUCLEOTIDE SEQUENCE [LARGE SCALE GENOMIC DNA]</scope>
    <source>
        <strain evidence="9">cv. Goldsmith</strain>
    </source>
</reference>
<dbReference type="FunFam" id="3.30.1490.120:FF:000001">
    <property type="entry name" value="DNA-directed RNA polymerase II subunit RPB7"/>
    <property type="match status" value="1"/>
</dbReference>
<dbReference type="PANTHER" id="PTHR12709:SF4">
    <property type="entry name" value="DNA-DIRECTED RNA POLYMERASE II SUBUNIT RPB7"/>
    <property type="match status" value="1"/>
</dbReference>
<dbReference type="Pfam" id="PF03876">
    <property type="entry name" value="SHS2_Rpb7-N"/>
    <property type="match status" value="1"/>
</dbReference>
<evidence type="ECO:0000313" key="8">
    <source>
        <dbReference type="EMBL" id="PIA28890.1"/>
    </source>
</evidence>
<dbReference type="GO" id="GO:0060213">
    <property type="term" value="P:positive regulation of nuclear-transcribed mRNA poly(A) tail shortening"/>
    <property type="evidence" value="ECO:0007669"/>
    <property type="project" value="TreeGrafter"/>
</dbReference>
<protein>
    <recommendedName>
        <fullName evidence="6">DNA-directed RNA polymerase subunit</fullName>
    </recommendedName>
</protein>
<comment type="function">
    <text evidence="6">DNA-dependent RNA polymerase which catalyzes the transcription of DNA into RNA using the four ribonucleoside triphosphates as substrates.</text>
</comment>
<name>A0A2G5CC85_AQUCA</name>
<comment type="subcellular location">
    <subcellularLocation>
        <location evidence="1 6">Nucleus</location>
    </subcellularLocation>
</comment>
<dbReference type="OrthoDB" id="1162399at2759"/>
<dbReference type="InterPro" id="IPR005576">
    <property type="entry name" value="Rpb7-like_N"/>
</dbReference>
<dbReference type="Proteomes" id="UP000230069">
    <property type="component" value="Unassembled WGS sequence"/>
</dbReference>
<dbReference type="GO" id="GO:0045948">
    <property type="term" value="P:positive regulation of translational initiation"/>
    <property type="evidence" value="ECO:0007669"/>
    <property type="project" value="TreeGrafter"/>
</dbReference>
<dbReference type="InterPro" id="IPR012340">
    <property type="entry name" value="NA-bd_OB-fold"/>
</dbReference>
<organism evidence="8 9">
    <name type="scientific">Aquilegia coerulea</name>
    <name type="common">Rocky mountain columbine</name>
    <dbReference type="NCBI Taxonomy" id="218851"/>
    <lineage>
        <taxon>Eukaryota</taxon>
        <taxon>Viridiplantae</taxon>
        <taxon>Streptophyta</taxon>
        <taxon>Embryophyta</taxon>
        <taxon>Tracheophyta</taxon>
        <taxon>Spermatophyta</taxon>
        <taxon>Magnoliopsida</taxon>
        <taxon>Ranunculales</taxon>
        <taxon>Ranunculaceae</taxon>
        <taxon>Thalictroideae</taxon>
        <taxon>Aquilegia</taxon>
    </lineage>
</organism>
<dbReference type="FunFam" id="2.40.50.140:FF:000043">
    <property type="entry name" value="DNA-directed RNA polymerase II subunit RPB7"/>
    <property type="match status" value="1"/>
</dbReference>
<dbReference type="GO" id="GO:0000932">
    <property type="term" value="C:P-body"/>
    <property type="evidence" value="ECO:0007669"/>
    <property type="project" value="TreeGrafter"/>
</dbReference>
<dbReference type="GO" id="GO:0003727">
    <property type="term" value="F:single-stranded RNA binding"/>
    <property type="evidence" value="ECO:0007669"/>
    <property type="project" value="TreeGrafter"/>
</dbReference>
<dbReference type="STRING" id="218851.A0A2G5CC85"/>
<dbReference type="EMBL" id="KZ305082">
    <property type="protein sequence ID" value="PIA28890.1"/>
    <property type="molecule type" value="Genomic_DNA"/>
</dbReference>
<dbReference type="InterPro" id="IPR045113">
    <property type="entry name" value="Rpb7-like"/>
</dbReference>
<proteinExistence type="inferred from homology"/>
<dbReference type="GO" id="GO:0003697">
    <property type="term" value="F:single-stranded DNA binding"/>
    <property type="evidence" value="ECO:0007669"/>
    <property type="project" value="TreeGrafter"/>
</dbReference>
<keyword evidence="3 6" id="KW-0240">DNA-directed RNA polymerase</keyword>
<evidence type="ECO:0000259" key="7">
    <source>
        <dbReference type="Pfam" id="PF03876"/>
    </source>
</evidence>
<dbReference type="CDD" id="cd04329">
    <property type="entry name" value="RNAP_II_Rpb7_N"/>
    <property type="match status" value="1"/>
</dbReference>
<comment type="similarity">
    <text evidence="2">Belongs to the eukaryotic RPB7/RPC8 RNA polymerase subunit family.</text>
</comment>